<gene>
    <name evidence="3" type="ORF">T4A_9459</name>
    <name evidence="4" type="ORF">T4B_12370</name>
    <name evidence="5" type="ORF">T4C_13186</name>
    <name evidence="2" type="ORF">T4E_5851</name>
</gene>
<evidence type="ECO:0008006" key="8">
    <source>
        <dbReference type="Google" id="ProtNLM"/>
    </source>
</evidence>
<keyword evidence="7" id="KW-1185">Reference proteome</keyword>
<sequence length="123" mass="14137">MSAVLFIVVIVCLFTNTEESWAAAQRQLGLLKSVIYQKDLVYFKHFHKVLEALYATTPVTYSGKVIFIARMTTCETASKMKIKEVYQNCEETGRRLFCTLNYRFQDKPEDYALTCDPIGDSQT</sequence>
<dbReference type="EMBL" id="JYDU01000010">
    <property type="protein sequence ID" value="KRY00161.1"/>
    <property type="molecule type" value="Genomic_DNA"/>
</dbReference>
<dbReference type="Proteomes" id="UP000054805">
    <property type="component" value="Unassembled WGS sequence"/>
</dbReference>
<dbReference type="AlphaFoldDB" id="A0A0V1EJD1"/>
<evidence type="ECO:0000313" key="6">
    <source>
        <dbReference type="Proteomes" id="UP000054632"/>
    </source>
</evidence>
<evidence type="ECO:0000256" key="1">
    <source>
        <dbReference type="SAM" id="SignalP"/>
    </source>
</evidence>
<dbReference type="EMBL" id="JYDV01000056">
    <property type="protein sequence ID" value="KRZ37581.1"/>
    <property type="molecule type" value="Genomic_DNA"/>
</dbReference>
<dbReference type="EMBL" id="JYDS01000007">
    <property type="protein sequence ID" value="KRZ33789.1"/>
    <property type="molecule type" value="Genomic_DNA"/>
</dbReference>
<evidence type="ECO:0000313" key="3">
    <source>
        <dbReference type="EMBL" id="KRY73665.1"/>
    </source>
</evidence>
<comment type="caution">
    <text evidence="3">The sequence shown here is derived from an EMBL/GenBank/DDBJ whole genome shotgun (WGS) entry which is preliminary data.</text>
</comment>
<reference evidence="6 7" key="1">
    <citation type="submission" date="2015-01" db="EMBL/GenBank/DDBJ databases">
        <title>Evolution of Trichinella species and genotypes.</title>
        <authorList>
            <person name="Korhonen P.K."/>
            <person name="Edoardo P."/>
            <person name="Giuseppe L.R."/>
            <person name="Gasser R.B."/>
        </authorList>
    </citation>
    <scope>NUCLEOTIDE SEQUENCE [LARGE SCALE GENOMIC DNA]</scope>
    <source>
        <strain evidence="3">ISS13</strain>
        <strain evidence="2">ISS141</strain>
        <strain evidence="5">ISS176</strain>
        <strain evidence="4">ISS588</strain>
    </source>
</reference>
<evidence type="ECO:0000313" key="5">
    <source>
        <dbReference type="EMBL" id="KRZ37581.1"/>
    </source>
</evidence>
<dbReference type="EMBL" id="JYDR01000032">
    <property type="protein sequence ID" value="KRY73665.1"/>
    <property type="molecule type" value="Genomic_DNA"/>
</dbReference>
<evidence type="ECO:0000313" key="7">
    <source>
        <dbReference type="Proteomes" id="UP000054805"/>
    </source>
</evidence>
<feature type="signal peptide" evidence="1">
    <location>
        <begin position="1"/>
        <end position="22"/>
    </location>
</feature>
<name>A0A0V1EJD1_TRIPS</name>
<feature type="chain" id="PRO_5010442825" description="Cystatin domain-containing protein" evidence="1">
    <location>
        <begin position="23"/>
        <end position="123"/>
    </location>
</feature>
<protein>
    <recommendedName>
        <fullName evidence="8">Cystatin domain-containing protein</fullName>
    </recommendedName>
</protein>
<accession>A0A0V1EJD1</accession>
<organism evidence="3 6">
    <name type="scientific">Trichinella pseudospiralis</name>
    <name type="common">Parasitic roundworm</name>
    <dbReference type="NCBI Taxonomy" id="6337"/>
    <lineage>
        <taxon>Eukaryota</taxon>
        <taxon>Metazoa</taxon>
        <taxon>Ecdysozoa</taxon>
        <taxon>Nematoda</taxon>
        <taxon>Enoplea</taxon>
        <taxon>Dorylaimia</taxon>
        <taxon>Trichinellida</taxon>
        <taxon>Trichinellidae</taxon>
        <taxon>Trichinella</taxon>
    </lineage>
</organism>
<dbReference type="Proteomes" id="UP000054826">
    <property type="component" value="Unassembled WGS sequence"/>
</dbReference>
<dbReference type="Proteomes" id="UP000054815">
    <property type="component" value="Unassembled WGS sequence"/>
</dbReference>
<dbReference type="OrthoDB" id="5913726at2759"/>
<keyword evidence="1" id="KW-0732">Signal</keyword>
<dbReference type="Proteomes" id="UP000054632">
    <property type="component" value="Unassembled WGS sequence"/>
</dbReference>
<evidence type="ECO:0000313" key="4">
    <source>
        <dbReference type="EMBL" id="KRZ33789.1"/>
    </source>
</evidence>
<evidence type="ECO:0000313" key="2">
    <source>
        <dbReference type="EMBL" id="KRY00161.1"/>
    </source>
</evidence>
<proteinExistence type="predicted"/>